<evidence type="ECO:0000256" key="1">
    <source>
        <dbReference type="SAM" id="Coils"/>
    </source>
</evidence>
<reference evidence="2" key="1">
    <citation type="submission" date="2023-07" db="EMBL/GenBank/DDBJ databases">
        <authorList>
            <consortium name="AG Swart"/>
            <person name="Singh M."/>
            <person name="Singh A."/>
            <person name="Seah K."/>
            <person name="Emmerich C."/>
        </authorList>
    </citation>
    <scope>NUCLEOTIDE SEQUENCE</scope>
    <source>
        <strain evidence="2">DP1</strain>
    </source>
</reference>
<accession>A0AAD1XZI4</accession>
<dbReference type="EMBL" id="CAMPGE010023853">
    <property type="protein sequence ID" value="CAI2381738.1"/>
    <property type="molecule type" value="Genomic_DNA"/>
</dbReference>
<feature type="coiled-coil region" evidence="1">
    <location>
        <begin position="47"/>
        <end position="88"/>
    </location>
</feature>
<organism evidence="2 3">
    <name type="scientific">Euplotes crassus</name>
    <dbReference type="NCBI Taxonomy" id="5936"/>
    <lineage>
        <taxon>Eukaryota</taxon>
        <taxon>Sar</taxon>
        <taxon>Alveolata</taxon>
        <taxon>Ciliophora</taxon>
        <taxon>Intramacronucleata</taxon>
        <taxon>Spirotrichea</taxon>
        <taxon>Hypotrichia</taxon>
        <taxon>Euplotida</taxon>
        <taxon>Euplotidae</taxon>
        <taxon>Moneuplotes</taxon>
    </lineage>
</organism>
<comment type="caution">
    <text evidence="2">The sequence shown here is derived from an EMBL/GenBank/DDBJ whole genome shotgun (WGS) entry which is preliminary data.</text>
</comment>
<evidence type="ECO:0000313" key="2">
    <source>
        <dbReference type="EMBL" id="CAI2381738.1"/>
    </source>
</evidence>
<dbReference type="AlphaFoldDB" id="A0AAD1XZI4"/>
<sequence length="109" mass="13357">MGYNQSSTMSPRKYVTFEMVERKEKLRTLELLVEMNVNKIAERAILVDFLRAIHENWREEFKDYQQEISKLKEEKRNEKNKNQEIKINASRPERKFEKHKLNLCLLTRW</sequence>
<dbReference type="Proteomes" id="UP001295684">
    <property type="component" value="Unassembled WGS sequence"/>
</dbReference>
<protein>
    <submittedName>
        <fullName evidence="2">Uncharacterized protein</fullName>
    </submittedName>
</protein>
<keyword evidence="3" id="KW-1185">Reference proteome</keyword>
<gene>
    <name evidence="2" type="ORF">ECRASSUSDP1_LOCUS23198</name>
</gene>
<keyword evidence="1" id="KW-0175">Coiled coil</keyword>
<evidence type="ECO:0000313" key="3">
    <source>
        <dbReference type="Proteomes" id="UP001295684"/>
    </source>
</evidence>
<proteinExistence type="predicted"/>
<name>A0AAD1XZI4_EUPCR</name>